<evidence type="ECO:0000313" key="2">
    <source>
        <dbReference type="EMBL" id="KZV47125.1"/>
    </source>
</evidence>
<dbReference type="AlphaFoldDB" id="A0A2Z7CLC1"/>
<protein>
    <submittedName>
        <fullName evidence="2">Uncharacterized protein</fullName>
    </submittedName>
</protein>
<feature type="compositionally biased region" description="Polar residues" evidence="1">
    <location>
        <begin position="1"/>
        <end position="11"/>
    </location>
</feature>
<evidence type="ECO:0000313" key="3">
    <source>
        <dbReference type="Proteomes" id="UP000250235"/>
    </source>
</evidence>
<evidence type="ECO:0000256" key="1">
    <source>
        <dbReference type="SAM" id="MobiDB-lite"/>
    </source>
</evidence>
<gene>
    <name evidence="2" type="ORF">F511_34469</name>
</gene>
<sequence>MLVSIQHYSANSPPRPSPFSRRRLCAVARRRHRTSLLSSRQGDSAHEIFVGVIVHSNEGIGKSDVDRIRSNKRWAISFGRIVGARRLVARQTTARYAATPPQCDRRTSAAQLPYSSRQPPRAALGSPMHALAHHVRHSLVDAVESMCGALAVPLLPGGCLDRAV</sequence>
<organism evidence="2 3">
    <name type="scientific">Dorcoceras hygrometricum</name>
    <dbReference type="NCBI Taxonomy" id="472368"/>
    <lineage>
        <taxon>Eukaryota</taxon>
        <taxon>Viridiplantae</taxon>
        <taxon>Streptophyta</taxon>
        <taxon>Embryophyta</taxon>
        <taxon>Tracheophyta</taxon>
        <taxon>Spermatophyta</taxon>
        <taxon>Magnoliopsida</taxon>
        <taxon>eudicotyledons</taxon>
        <taxon>Gunneridae</taxon>
        <taxon>Pentapetalae</taxon>
        <taxon>asterids</taxon>
        <taxon>lamiids</taxon>
        <taxon>Lamiales</taxon>
        <taxon>Gesneriaceae</taxon>
        <taxon>Didymocarpoideae</taxon>
        <taxon>Trichosporeae</taxon>
        <taxon>Loxocarpinae</taxon>
        <taxon>Dorcoceras</taxon>
    </lineage>
</organism>
<proteinExistence type="predicted"/>
<keyword evidence="3" id="KW-1185">Reference proteome</keyword>
<dbReference type="Proteomes" id="UP000250235">
    <property type="component" value="Unassembled WGS sequence"/>
</dbReference>
<name>A0A2Z7CLC1_9LAMI</name>
<dbReference type="EMBL" id="KQ995310">
    <property type="protein sequence ID" value="KZV47125.1"/>
    <property type="molecule type" value="Genomic_DNA"/>
</dbReference>
<reference evidence="2 3" key="1">
    <citation type="journal article" date="2015" name="Proc. Natl. Acad. Sci. U.S.A.">
        <title>The resurrection genome of Boea hygrometrica: A blueprint for survival of dehydration.</title>
        <authorList>
            <person name="Xiao L."/>
            <person name="Yang G."/>
            <person name="Zhang L."/>
            <person name="Yang X."/>
            <person name="Zhao S."/>
            <person name="Ji Z."/>
            <person name="Zhou Q."/>
            <person name="Hu M."/>
            <person name="Wang Y."/>
            <person name="Chen M."/>
            <person name="Xu Y."/>
            <person name="Jin H."/>
            <person name="Xiao X."/>
            <person name="Hu G."/>
            <person name="Bao F."/>
            <person name="Hu Y."/>
            <person name="Wan P."/>
            <person name="Li L."/>
            <person name="Deng X."/>
            <person name="Kuang T."/>
            <person name="Xiang C."/>
            <person name="Zhu J.K."/>
            <person name="Oliver M.J."/>
            <person name="He Y."/>
        </authorList>
    </citation>
    <scope>NUCLEOTIDE SEQUENCE [LARGE SCALE GENOMIC DNA]</scope>
    <source>
        <strain evidence="3">cv. XS01</strain>
    </source>
</reference>
<accession>A0A2Z7CLC1</accession>
<feature type="region of interest" description="Disordered" evidence="1">
    <location>
        <begin position="98"/>
        <end position="124"/>
    </location>
</feature>
<feature type="compositionally biased region" description="Polar residues" evidence="1">
    <location>
        <begin position="108"/>
        <end position="118"/>
    </location>
</feature>
<feature type="region of interest" description="Disordered" evidence="1">
    <location>
        <begin position="1"/>
        <end position="20"/>
    </location>
</feature>